<feature type="transmembrane region" description="Helical" evidence="1">
    <location>
        <begin position="312"/>
        <end position="332"/>
    </location>
</feature>
<keyword evidence="3" id="KW-1185">Reference proteome</keyword>
<keyword evidence="1" id="KW-1133">Transmembrane helix</keyword>
<dbReference type="InterPro" id="IPR036927">
    <property type="entry name" value="Cyt_c_oxase-like_su1_sf"/>
</dbReference>
<keyword evidence="1" id="KW-0472">Membrane</keyword>
<feature type="transmembrane region" description="Helical" evidence="1">
    <location>
        <begin position="85"/>
        <end position="106"/>
    </location>
</feature>
<feature type="transmembrane region" description="Helical" evidence="1">
    <location>
        <begin position="12"/>
        <end position="34"/>
    </location>
</feature>
<feature type="transmembrane region" description="Helical" evidence="1">
    <location>
        <begin position="399"/>
        <end position="418"/>
    </location>
</feature>
<sequence length="438" mass="48671">MQTTITNSPGKWVVLPHYGFAAVALVVLSLLLLFSTDAFGGHYFHPKLLTLTHVAALGWATMVIFGALYQLLPVVLEVRLYSEKLAYYAFGLLSSGTILLACAFWHFWVGTIMQVAALFLFLSFGLFALNVVQTARTAAKWTIEADFIVTSTVWLLATGFVGLLMVFNFTYPFLPQEHVHYLKLHAHLGMVGWFLLLIIGVGAKLIPMFMLAHTESTRNLSIAYYCINGGLILFAADHLFFHTAFLPVYAGLVMLGITFFLLFLRQAKQVQKRQEADLGMKQTFVALGLLLLPVMLVFLVTTNLGLPQGLLSSLYLVYGLSVFLGFVTALILGQTFKTLPFIIWMHRYQDHVGRFKTPLPKDLYSNDLLRWQNIAYLAALLVLLTGVLVAQQAVILGGAMLFVVAAVLYAANVFKVLLHRVHDLKPINYGSARTTTAV</sequence>
<feature type="transmembrane region" description="Helical" evidence="1">
    <location>
        <begin position="191"/>
        <end position="210"/>
    </location>
</feature>
<evidence type="ECO:0000256" key="1">
    <source>
        <dbReference type="SAM" id="Phobius"/>
    </source>
</evidence>
<dbReference type="Proteomes" id="UP001597374">
    <property type="component" value="Unassembled WGS sequence"/>
</dbReference>
<evidence type="ECO:0000313" key="2">
    <source>
        <dbReference type="EMBL" id="MFD2245133.1"/>
    </source>
</evidence>
<feature type="transmembrane region" description="Helical" evidence="1">
    <location>
        <begin position="222"/>
        <end position="240"/>
    </location>
</feature>
<evidence type="ECO:0000313" key="3">
    <source>
        <dbReference type="Proteomes" id="UP001597374"/>
    </source>
</evidence>
<evidence type="ECO:0008006" key="4">
    <source>
        <dbReference type="Google" id="ProtNLM"/>
    </source>
</evidence>
<feature type="transmembrane region" description="Helical" evidence="1">
    <location>
        <begin position="246"/>
        <end position="264"/>
    </location>
</feature>
<dbReference type="RefSeq" id="WP_250429444.1">
    <property type="nucleotide sequence ID" value="NZ_JALPRR010000002.1"/>
</dbReference>
<name>A0ABW5CUZ9_9BACT</name>
<gene>
    <name evidence="2" type="ORF">ACFSKP_02635</name>
</gene>
<comment type="caution">
    <text evidence="2">The sequence shown here is derived from an EMBL/GenBank/DDBJ whole genome shotgun (WGS) entry which is preliminary data.</text>
</comment>
<feature type="transmembrane region" description="Helical" evidence="1">
    <location>
        <begin position="153"/>
        <end position="171"/>
    </location>
</feature>
<proteinExistence type="predicted"/>
<keyword evidence="1" id="KW-0812">Transmembrane</keyword>
<feature type="transmembrane region" description="Helical" evidence="1">
    <location>
        <begin position="112"/>
        <end position="132"/>
    </location>
</feature>
<dbReference type="SUPFAM" id="SSF81442">
    <property type="entry name" value="Cytochrome c oxidase subunit I-like"/>
    <property type="match status" value="1"/>
</dbReference>
<dbReference type="Gene3D" id="1.20.210.10">
    <property type="entry name" value="Cytochrome c oxidase-like, subunit I domain"/>
    <property type="match status" value="1"/>
</dbReference>
<organism evidence="2 3">
    <name type="scientific">Pontibacter ruber</name>
    <dbReference type="NCBI Taxonomy" id="1343895"/>
    <lineage>
        <taxon>Bacteria</taxon>
        <taxon>Pseudomonadati</taxon>
        <taxon>Bacteroidota</taxon>
        <taxon>Cytophagia</taxon>
        <taxon>Cytophagales</taxon>
        <taxon>Hymenobacteraceae</taxon>
        <taxon>Pontibacter</taxon>
    </lineage>
</organism>
<feature type="transmembrane region" description="Helical" evidence="1">
    <location>
        <begin position="284"/>
        <end position="306"/>
    </location>
</feature>
<feature type="transmembrane region" description="Helical" evidence="1">
    <location>
        <begin position="374"/>
        <end position="393"/>
    </location>
</feature>
<accession>A0ABW5CUZ9</accession>
<reference evidence="3" key="1">
    <citation type="journal article" date="2019" name="Int. J. Syst. Evol. Microbiol.">
        <title>The Global Catalogue of Microorganisms (GCM) 10K type strain sequencing project: providing services to taxonomists for standard genome sequencing and annotation.</title>
        <authorList>
            <consortium name="The Broad Institute Genomics Platform"/>
            <consortium name="The Broad Institute Genome Sequencing Center for Infectious Disease"/>
            <person name="Wu L."/>
            <person name="Ma J."/>
        </authorList>
    </citation>
    <scope>NUCLEOTIDE SEQUENCE [LARGE SCALE GENOMIC DNA]</scope>
    <source>
        <strain evidence="3">CGMCC 4.1782</strain>
    </source>
</reference>
<dbReference type="EMBL" id="JBHUIM010000001">
    <property type="protein sequence ID" value="MFD2245133.1"/>
    <property type="molecule type" value="Genomic_DNA"/>
</dbReference>
<feature type="transmembrane region" description="Helical" evidence="1">
    <location>
        <begin position="54"/>
        <end position="76"/>
    </location>
</feature>
<protein>
    <recommendedName>
        <fullName evidence="4">Cbb3-type cytochrome c oxidase subunit I</fullName>
    </recommendedName>
</protein>